<proteinExistence type="predicted"/>
<organism evidence="1 2">
    <name type="scientific">Methylomonas albis</name>
    <dbReference type="NCBI Taxonomy" id="1854563"/>
    <lineage>
        <taxon>Bacteria</taxon>
        <taxon>Pseudomonadati</taxon>
        <taxon>Pseudomonadota</taxon>
        <taxon>Gammaproteobacteria</taxon>
        <taxon>Methylococcales</taxon>
        <taxon>Methylococcaceae</taxon>
        <taxon>Methylomonas</taxon>
    </lineage>
</organism>
<dbReference type="Pfam" id="PF09485">
    <property type="entry name" value="CRISPR_Cse2"/>
    <property type="match status" value="1"/>
</dbReference>
<comment type="caution">
    <text evidence="1">The sequence shown here is derived from an EMBL/GenBank/DDBJ whole genome shotgun (WGS) entry which is preliminary data.</text>
</comment>
<name>A0ABR9D3Y6_9GAMM</name>
<reference evidence="1 2" key="1">
    <citation type="submission" date="2020-09" db="EMBL/GenBank/DDBJ databases">
        <title>Methylomonas albis sp. nov. and Methylomonas fluvii sp. nov.: Two cold-adapted methanotrophs from the River Elbe and an amended description of Methylovulum psychrotolerans strain Eb1.</title>
        <authorList>
            <person name="Bussmann I.K."/>
            <person name="Klings K.-W."/>
            <person name="Warnstedt J."/>
            <person name="Hoppert M."/>
            <person name="Saborowski A."/>
            <person name="Horn F."/>
            <person name="Liebner S."/>
        </authorList>
    </citation>
    <scope>NUCLEOTIDE SEQUENCE [LARGE SCALE GENOMIC DNA]</scope>
    <source>
        <strain evidence="1 2">EbA</strain>
    </source>
</reference>
<sequence>MSQPSEKVGKSAAFVNYTIERCQQDNGLAAALRRADNPNTEYQSWEHLAAFVDLDQAWRRLPYATVAAAIARAKAEHNGSLGIGRAIAACYDDDNQSDQAKAKLRRLLACEQVEEACRILRPLFGLIEAKAGIPLNYAGLLDDLLYFNFDPQRVKARWAQDFFRRGEQGATDEQR</sequence>
<dbReference type="RefSeq" id="WP_192376090.1">
    <property type="nucleotide sequence ID" value="NZ_CAJHIV010000001.1"/>
</dbReference>
<dbReference type="Gene3D" id="1.10.520.40">
    <property type="entry name" value="CRISPR-associated protein Cse2"/>
    <property type="match status" value="1"/>
</dbReference>
<dbReference type="InterPro" id="IPR013382">
    <property type="entry name" value="CRISPR-assoc_prot_Cse2"/>
</dbReference>
<evidence type="ECO:0000313" key="1">
    <source>
        <dbReference type="EMBL" id="MBD9357839.1"/>
    </source>
</evidence>
<dbReference type="InterPro" id="IPR038287">
    <property type="entry name" value="Cse2_sf"/>
</dbReference>
<keyword evidence="2" id="KW-1185">Reference proteome</keyword>
<dbReference type="EMBL" id="JACXSS010000001">
    <property type="protein sequence ID" value="MBD9357839.1"/>
    <property type="molecule type" value="Genomic_DNA"/>
</dbReference>
<dbReference type="Proteomes" id="UP000652176">
    <property type="component" value="Unassembled WGS sequence"/>
</dbReference>
<accession>A0ABR9D3Y6</accession>
<evidence type="ECO:0000313" key="2">
    <source>
        <dbReference type="Proteomes" id="UP000652176"/>
    </source>
</evidence>
<dbReference type="CDD" id="cd09731">
    <property type="entry name" value="Cse2_I-E"/>
    <property type="match status" value="1"/>
</dbReference>
<protein>
    <submittedName>
        <fullName evidence="1">Type I-E CRISPR-associated protein Cse2/CasB</fullName>
    </submittedName>
</protein>
<dbReference type="NCBIfam" id="TIGR02548">
    <property type="entry name" value="casB_cse2"/>
    <property type="match status" value="1"/>
</dbReference>
<gene>
    <name evidence="1" type="primary">casB</name>
    <name evidence="1" type="ORF">IE877_18525</name>
</gene>